<dbReference type="AlphaFoldDB" id="A0ABD0V2D1"/>
<evidence type="ECO:0000313" key="2">
    <source>
        <dbReference type="EMBL" id="KAL0919214.1"/>
    </source>
</evidence>
<gene>
    <name evidence="2" type="ORF">M5K25_011297</name>
</gene>
<name>A0ABD0V2D1_DENTH</name>
<protein>
    <submittedName>
        <fullName evidence="2">Uncharacterized protein</fullName>
    </submittedName>
</protein>
<dbReference type="EMBL" id="JANQDX010000009">
    <property type="protein sequence ID" value="KAL0919214.1"/>
    <property type="molecule type" value="Genomic_DNA"/>
</dbReference>
<sequence length="212" mass="25114">MKKGIATTDEQVDSSMTQNKKSDEEFNSKAVIENTLISKDVREEIHNEVPNSVASKGNEIAEKDFGNPDEVLQTKLRRSLRNLFFWSKYKLKELNKDILNLQEDECSEEGLSSNKLLILRWKLHELNIILARIASWWKQRAKSKWLEEARMNGNRINQVRNNYGKLQKWRSRNCKLDGWPDFLREHQINEFMKKLLLEDFTMEDLEYALKHS</sequence>
<comment type="caution">
    <text evidence="2">The sequence shown here is derived from an EMBL/GenBank/DDBJ whole genome shotgun (WGS) entry which is preliminary data.</text>
</comment>
<proteinExistence type="predicted"/>
<keyword evidence="3" id="KW-1185">Reference proteome</keyword>
<evidence type="ECO:0000256" key="1">
    <source>
        <dbReference type="SAM" id="MobiDB-lite"/>
    </source>
</evidence>
<reference evidence="2 3" key="1">
    <citation type="journal article" date="2024" name="Plant Biotechnol. J.">
        <title>Dendrobium thyrsiflorum genome and its molecular insights into genes involved in important horticultural traits.</title>
        <authorList>
            <person name="Chen B."/>
            <person name="Wang J.Y."/>
            <person name="Zheng P.J."/>
            <person name="Li K.L."/>
            <person name="Liang Y.M."/>
            <person name="Chen X.F."/>
            <person name="Zhang C."/>
            <person name="Zhao X."/>
            <person name="He X."/>
            <person name="Zhang G.Q."/>
            <person name="Liu Z.J."/>
            <person name="Xu Q."/>
        </authorList>
    </citation>
    <scope>NUCLEOTIDE SEQUENCE [LARGE SCALE GENOMIC DNA]</scope>
    <source>
        <strain evidence="2">GZMU011</strain>
    </source>
</reference>
<organism evidence="2 3">
    <name type="scientific">Dendrobium thyrsiflorum</name>
    <name type="common">Pinecone-like raceme dendrobium</name>
    <name type="synonym">Orchid</name>
    <dbReference type="NCBI Taxonomy" id="117978"/>
    <lineage>
        <taxon>Eukaryota</taxon>
        <taxon>Viridiplantae</taxon>
        <taxon>Streptophyta</taxon>
        <taxon>Embryophyta</taxon>
        <taxon>Tracheophyta</taxon>
        <taxon>Spermatophyta</taxon>
        <taxon>Magnoliopsida</taxon>
        <taxon>Liliopsida</taxon>
        <taxon>Asparagales</taxon>
        <taxon>Orchidaceae</taxon>
        <taxon>Epidendroideae</taxon>
        <taxon>Malaxideae</taxon>
        <taxon>Dendrobiinae</taxon>
        <taxon>Dendrobium</taxon>
    </lineage>
</organism>
<dbReference type="Proteomes" id="UP001552299">
    <property type="component" value="Unassembled WGS sequence"/>
</dbReference>
<evidence type="ECO:0000313" key="3">
    <source>
        <dbReference type="Proteomes" id="UP001552299"/>
    </source>
</evidence>
<feature type="region of interest" description="Disordered" evidence="1">
    <location>
        <begin position="1"/>
        <end position="26"/>
    </location>
</feature>
<accession>A0ABD0V2D1</accession>